<protein>
    <submittedName>
        <fullName evidence="2">Uncharacterized protein</fullName>
    </submittedName>
</protein>
<dbReference type="AlphaFoldDB" id="A0AAN8QWY4"/>
<gene>
    <name evidence="2" type="ORF">J4Q44_G00249580</name>
</gene>
<feature type="region of interest" description="Disordered" evidence="1">
    <location>
        <begin position="145"/>
        <end position="167"/>
    </location>
</feature>
<feature type="compositionally biased region" description="Low complexity" evidence="1">
    <location>
        <begin position="90"/>
        <end position="104"/>
    </location>
</feature>
<evidence type="ECO:0000256" key="1">
    <source>
        <dbReference type="SAM" id="MobiDB-lite"/>
    </source>
</evidence>
<keyword evidence="3" id="KW-1185">Reference proteome</keyword>
<name>A0AAN8QWY4_9TELE</name>
<evidence type="ECO:0000313" key="2">
    <source>
        <dbReference type="EMBL" id="KAK6304372.1"/>
    </source>
</evidence>
<feature type="region of interest" description="Disordered" evidence="1">
    <location>
        <begin position="24"/>
        <end position="107"/>
    </location>
</feature>
<reference evidence="2 3" key="1">
    <citation type="submission" date="2021-04" db="EMBL/GenBank/DDBJ databases">
        <authorList>
            <person name="De Guttry C."/>
            <person name="Zahm M."/>
            <person name="Klopp C."/>
            <person name="Cabau C."/>
            <person name="Louis A."/>
            <person name="Berthelot C."/>
            <person name="Parey E."/>
            <person name="Roest Crollius H."/>
            <person name="Montfort J."/>
            <person name="Robinson-Rechavi M."/>
            <person name="Bucao C."/>
            <person name="Bouchez O."/>
            <person name="Gislard M."/>
            <person name="Lluch J."/>
            <person name="Milhes M."/>
            <person name="Lampietro C."/>
            <person name="Lopez Roques C."/>
            <person name="Donnadieu C."/>
            <person name="Braasch I."/>
            <person name="Desvignes T."/>
            <person name="Postlethwait J."/>
            <person name="Bobe J."/>
            <person name="Wedekind C."/>
            <person name="Guiguen Y."/>
        </authorList>
    </citation>
    <scope>NUCLEOTIDE SEQUENCE [LARGE SCALE GENOMIC DNA]</scope>
    <source>
        <strain evidence="2">Cs_M1</strain>
        <tissue evidence="2">Blood</tissue>
    </source>
</reference>
<comment type="caution">
    <text evidence="2">The sequence shown here is derived from an EMBL/GenBank/DDBJ whole genome shotgun (WGS) entry which is preliminary data.</text>
</comment>
<dbReference type="EMBL" id="JAGTTL010000023">
    <property type="protein sequence ID" value="KAK6304372.1"/>
    <property type="molecule type" value="Genomic_DNA"/>
</dbReference>
<organism evidence="2 3">
    <name type="scientific">Coregonus suidteri</name>
    <dbReference type="NCBI Taxonomy" id="861788"/>
    <lineage>
        <taxon>Eukaryota</taxon>
        <taxon>Metazoa</taxon>
        <taxon>Chordata</taxon>
        <taxon>Craniata</taxon>
        <taxon>Vertebrata</taxon>
        <taxon>Euteleostomi</taxon>
        <taxon>Actinopterygii</taxon>
        <taxon>Neopterygii</taxon>
        <taxon>Teleostei</taxon>
        <taxon>Protacanthopterygii</taxon>
        <taxon>Salmoniformes</taxon>
        <taxon>Salmonidae</taxon>
        <taxon>Coregoninae</taxon>
        <taxon>Coregonus</taxon>
    </lineage>
</organism>
<accession>A0AAN8QWY4</accession>
<dbReference type="Proteomes" id="UP001356427">
    <property type="component" value="Unassembled WGS sequence"/>
</dbReference>
<proteinExistence type="predicted"/>
<evidence type="ECO:0000313" key="3">
    <source>
        <dbReference type="Proteomes" id="UP001356427"/>
    </source>
</evidence>
<sequence length="187" mass="20411">MMRSTEGTTGVRVVAKVQEVEGTVQRASHISPNRSKEFYPEAESAVPQPRTSSYQQEFGEWRSLNGDIRDTVGNKPPEGLTLPLSHPTEASSAKSHSKSPCSPSLCGVFNTSYPATNSLQSMSPVLSPLSTKLPSPQLNHRILLLSDEDVGQGTDSDSPRTGFKEEPKVTTEVIDKNGNKRTITRWT</sequence>